<name>R7TRC9_CAPTE</name>
<keyword evidence="5" id="KW-0882">Thioester bond</keyword>
<comment type="similarity">
    <text evidence="1">Belongs to the protease inhibitor I39 (alpha-2-macroglobulin) family.</text>
</comment>
<dbReference type="OrthoDB" id="9998011at2759"/>
<dbReference type="Gene3D" id="2.60.40.10">
    <property type="entry name" value="Immunoglobulins"/>
    <property type="match status" value="1"/>
</dbReference>
<dbReference type="Gene3D" id="2.60.40.690">
    <property type="entry name" value="Alpha-macroglobulin, receptor-binding domain"/>
    <property type="match status" value="1"/>
</dbReference>
<dbReference type="Pfam" id="PF00207">
    <property type="entry name" value="A2M"/>
    <property type="match status" value="1"/>
</dbReference>
<evidence type="ECO:0000259" key="10">
    <source>
        <dbReference type="SMART" id="SM01361"/>
    </source>
</evidence>
<dbReference type="GO" id="GO:0004867">
    <property type="term" value="F:serine-type endopeptidase inhibitor activity"/>
    <property type="evidence" value="ECO:0007669"/>
    <property type="project" value="UniProtKB-KW"/>
</dbReference>
<dbReference type="EnsemblMetazoa" id="CapteT179392">
    <property type="protein sequence ID" value="CapteP179392"/>
    <property type="gene ID" value="CapteG179392"/>
</dbReference>
<evidence type="ECO:0000313" key="11">
    <source>
        <dbReference type="EMBL" id="ELT96132.1"/>
    </source>
</evidence>
<dbReference type="PANTHER" id="PTHR11412">
    <property type="entry name" value="MACROGLOBULIN / COMPLEMENT"/>
    <property type="match status" value="1"/>
</dbReference>
<dbReference type="Gene3D" id="2.60.120.1540">
    <property type="match status" value="1"/>
</dbReference>
<keyword evidence="4" id="KW-0722">Serine protease inhibitor</keyword>
<dbReference type="InterPro" id="IPR001599">
    <property type="entry name" value="Macroglobln_a2"/>
</dbReference>
<feature type="domain" description="Alpha-2-macroglobulin" evidence="9">
    <location>
        <begin position="44"/>
        <end position="134"/>
    </location>
</feature>
<keyword evidence="6" id="KW-1015">Disulfide bond</keyword>
<evidence type="ECO:0000313" key="13">
    <source>
        <dbReference type="Proteomes" id="UP000014760"/>
    </source>
</evidence>
<dbReference type="Pfam" id="PF07678">
    <property type="entry name" value="TED_complement"/>
    <property type="match status" value="1"/>
</dbReference>
<reference evidence="13" key="1">
    <citation type="submission" date="2012-12" db="EMBL/GenBank/DDBJ databases">
        <authorList>
            <person name="Hellsten U."/>
            <person name="Grimwood J."/>
            <person name="Chapman J.A."/>
            <person name="Shapiro H."/>
            <person name="Aerts A."/>
            <person name="Otillar R.P."/>
            <person name="Terry A.Y."/>
            <person name="Boore J.L."/>
            <person name="Simakov O."/>
            <person name="Marletaz F."/>
            <person name="Cho S.-J."/>
            <person name="Edsinger-Gonzales E."/>
            <person name="Havlak P."/>
            <person name="Kuo D.-H."/>
            <person name="Larsson T."/>
            <person name="Lv J."/>
            <person name="Arendt D."/>
            <person name="Savage R."/>
            <person name="Osoegawa K."/>
            <person name="de Jong P."/>
            <person name="Lindberg D.R."/>
            <person name="Seaver E.C."/>
            <person name="Weisblat D.A."/>
            <person name="Putnam N.H."/>
            <person name="Grigoriev I.V."/>
            <person name="Rokhsar D.S."/>
        </authorList>
    </citation>
    <scope>NUCLEOTIDE SEQUENCE</scope>
    <source>
        <strain evidence="13">I ESC-2004</strain>
    </source>
</reference>
<evidence type="ECO:0000259" key="9">
    <source>
        <dbReference type="SMART" id="SM01360"/>
    </source>
</evidence>
<dbReference type="PROSITE" id="PS00477">
    <property type="entry name" value="ALPHA_2_MACROGLOBULIN"/>
    <property type="match status" value="1"/>
</dbReference>
<keyword evidence="8" id="KW-1133">Transmembrane helix</keyword>
<dbReference type="InterPro" id="IPR036595">
    <property type="entry name" value="A-macroglobulin_rcpt-bd_sf"/>
</dbReference>
<keyword evidence="8" id="KW-0812">Transmembrane</keyword>
<dbReference type="SMART" id="SM01361">
    <property type="entry name" value="A2M_recep"/>
    <property type="match status" value="1"/>
</dbReference>
<dbReference type="HOGENOM" id="CLU_001634_3_0_1"/>
<feature type="transmembrane region" description="Helical" evidence="8">
    <location>
        <begin position="789"/>
        <end position="807"/>
    </location>
</feature>
<dbReference type="InterPro" id="IPR009048">
    <property type="entry name" value="A-macroglobulin_rcpt-bd"/>
</dbReference>
<proteinExistence type="inferred from homology"/>
<gene>
    <name evidence="11" type="ORF">CAPTEDRAFT_179392</name>
</gene>
<keyword evidence="2" id="KW-0646">Protease inhibitor</keyword>
<keyword evidence="3" id="KW-0732">Signal</keyword>
<dbReference type="InterPro" id="IPR013783">
    <property type="entry name" value="Ig-like_fold"/>
</dbReference>
<dbReference type="InterPro" id="IPR041813">
    <property type="entry name" value="A2M_TED"/>
</dbReference>
<dbReference type="InterPro" id="IPR019742">
    <property type="entry name" value="MacrogloblnA2_CS"/>
</dbReference>
<dbReference type="SUPFAM" id="SSF49410">
    <property type="entry name" value="Alpha-macroglobulin receptor domain"/>
    <property type="match status" value="1"/>
</dbReference>
<dbReference type="Proteomes" id="UP000014760">
    <property type="component" value="Unassembled WGS sequence"/>
</dbReference>
<dbReference type="STRING" id="283909.R7TRC9"/>
<dbReference type="SMART" id="SM01419">
    <property type="entry name" value="Thiol-ester_cl"/>
    <property type="match status" value="1"/>
</dbReference>
<dbReference type="SUPFAM" id="SSF81296">
    <property type="entry name" value="E set domains"/>
    <property type="match status" value="1"/>
</dbReference>
<evidence type="ECO:0000256" key="5">
    <source>
        <dbReference type="ARBA" id="ARBA00022966"/>
    </source>
</evidence>
<evidence type="ECO:0008006" key="14">
    <source>
        <dbReference type="Google" id="ProtNLM"/>
    </source>
</evidence>
<dbReference type="Pfam" id="PF07677">
    <property type="entry name" value="A2M_recep"/>
    <property type="match status" value="1"/>
</dbReference>
<dbReference type="InterPro" id="IPR014756">
    <property type="entry name" value="Ig_E-set"/>
</dbReference>
<evidence type="ECO:0000256" key="4">
    <source>
        <dbReference type="ARBA" id="ARBA00022900"/>
    </source>
</evidence>
<dbReference type="Gene3D" id="2.20.130.20">
    <property type="match status" value="1"/>
</dbReference>
<dbReference type="InterPro" id="IPR050473">
    <property type="entry name" value="A2M/Complement_sys"/>
</dbReference>
<dbReference type="EMBL" id="AMQN01011500">
    <property type="status" value="NOT_ANNOTATED_CDS"/>
    <property type="molecule type" value="Genomic_DNA"/>
</dbReference>
<dbReference type="InterPro" id="IPR008930">
    <property type="entry name" value="Terpenoid_cyclase/PrenylTrfase"/>
</dbReference>
<evidence type="ECO:0000256" key="2">
    <source>
        <dbReference type="ARBA" id="ARBA00022690"/>
    </source>
</evidence>
<dbReference type="InterPro" id="IPR011626">
    <property type="entry name" value="Alpha-macroglobulin_TED"/>
</dbReference>
<sequence length="808" mass="87853">MGERGQAGQAGPAGPAGPSGPSSDSGTDEALQTPAVTRNSFPESWIWSEISLGDNGKTTIEYTVPDTITSWVATAIAMNNEDGLGLSNQATMTTFTPFFVSMNLPYSVIRGEEFSLKCTVFNYLTTDQEVTVTLPVSPNKAFGTRRSINQVEESYETITRKLKVPANGATNAQFWIVPKKLGHIGVKVIAQSASAADAVERKLLVEAEGVEQEYTRPIFINLNGETQDLTSTVTITLPEKELVPDSTFIEITAIGDVMGASINGLESLIKMPYGCGEQNMLNFAPNIYVLQYLEETNQDNLAIKTKAKDFMKKGYQRELNYQRDDGSFSAFGNSDDEGSTWLSAFVVRCFNQARSYITIDSDDIDKTISWILEHQYSDGQFQEPGRVIHSDMQGGASKGLPMTAYSALALLENDNEYMDQVFNGFELRIVDYLEEKLQDPLVQKDVYTMAILAYTLQLADSPSKNQALTILENLASPEGKARPPYHQAGASNIEATAYLLMNYVARSDILKALDVTKWIVAQRNAHGGFSSTQDTVVALQALAGVAALTSGDSNLNMDVSVSVGDSFTHDFDIITSDNSIILQSAEPPTDGGVLTIKATGQGVAIVQVNVKYNVYSVGSKPDLRLNVVTTNKDDGTVEVQMCNAWTSKKTSGMVVTEMGLLSGHQAIAPKNLIGQVKNLKRVETTEQKVVLYFDEIAENEEAICFMVASKPVEKIINPQPVQIYSFPYYFPDKRVVGSYSMPQAMASSMCDECAECCEDGYIAGDPVIRTTGSPAYPPFAGASGVSSNTITLVITFTIATLLSFLLAM</sequence>
<dbReference type="GO" id="GO:0005615">
    <property type="term" value="C:extracellular space"/>
    <property type="evidence" value="ECO:0007669"/>
    <property type="project" value="InterPro"/>
</dbReference>
<feature type="region of interest" description="Disordered" evidence="7">
    <location>
        <begin position="1"/>
        <end position="35"/>
    </location>
</feature>
<dbReference type="InterPro" id="IPR047565">
    <property type="entry name" value="Alpha-macroglob_thiol-ester_cl"/>
</dbReference>
<dbReference type="FunCoup" id="R7TRC9">
    <property type="interactions" value="244"/>
</dbReference>
<evidence type="ECO:0000256" key="3">
    <source>
        <dbReference type="ARBA" id="ARBA00022729"/>
    </source>
</evidence>
<dbReference type="EMBL" id="KB308905">
    <property type="protein sequence ID" value="ELT96132.1"/>
    <property type="molecule type" value="Genomic_DNA"/>
</dbReference>
<keyword evidence="13" id="KW-1185">Reference proteome</keyword>
<dbReference type="AlphaFoldDB" id="R7TRC9"/>
<evidence type="ECO:0000256" key="1">
    <source>
        <dbReference type="ARBA" id="ARBA00010952"/>
    </source>
</evidence>
<dbReference type="PANTHER" id="PTHR11412:SF136">
    <property type="entry name" value="CD109 ANTIGEN"/>
    <property type="match status" value="1"/>
</dbReference>
<evidence type="ECO:0000256" key="7">
    <source>
        <dbReference type="SAM" id="MobiDB-lite"/>
    </source>
</evidence>
<dbReference type="SMART" id="SM01360">
    <property type="entry name" value="A2M"/>
    <property type="match status" value="1"/>
</dbReference>
<protein>
    <recommendedName>
        <fullName evidence="14">Alpha-2-macroglobulin domain-containing protein</fullName>
    </recommendedName>
</protein>
<reference evidence="12" key="3">
    <citation type="submission" date="2015-06" db="UniProtKB">
        <authorList>
            <consortium name="EnsemblMetazoa"/>
        </authorList>
    </citation>
    <scope>IDENTIFICATION</scope>
</reference>
<accession>R7TRC9</accession>
<feature type="compositionally biased region" description="Low complexity" evidence="7">
    <location>
        <begin position="1"/>
        <end position="13"/>
    </location>
</feature>
<organism evidence="11">
    <name type="scientific">Capitella teleta</name>
    <name type="common">Polychaete worm</name>
    <dbReference type="NCBI Taxonomy" id="283909"/>
    <lineage>
        <taxon>Eukaryota</taxon>
        <taxon>Metazoa</taxon>
        <taxon>Spiralia</taxon>
        <taxon>Lophotrochozoa</taxon>
        <taxon>Annelida</taxon>
        <taxon>Polychaeta</taxon>
        <taxon>Sedentaria</taxon>
        <taxon>Scolecida</taxon>
        <taxon>Capitellidae</taxon>
        <taxon>Capitella</taxon>
    </lineage>
</organism>
<feature type="domain" description="Alpha-macroglobulin receptor-binding" evidence="10">
    <location>
        <begin position="651"/>
        <end position="739"/>
    </location>
</feature>
<evidence type="ECO:0000256" key="8">
    <source>
        <dbReference type="SAM" id="Phobius"/>
    </source>
</evidence>
<reference evidence="11 13" key="2">
    <citation type="journal article" date="2013" name="Nature">
        <title>Insights into bilaterian evolution from three spiralian genomes.</title>
        <authorList>
            <person name="Simakov O."/>
            <person name="Marletaz F."/>
            <person name="Cho S.J."/>
            <person name="Edsinger-Gonzales E."/>
            <person name="Havlak P."/>
            <person name="Hellsten U."/>
            <person name="Kuo D.H."/>
            <person name="Larsson T."/>
            <person name="Lv J."/>
            <person name="Arendt D."/>
            <person name="Savage R."/>
            <person name="Osoegawa K."/>
            <person name="de Jong P."/>
            <person name="Grimwood J."/>
            <person name="Chapman J.A."/>
            <person name="Shapiro H."/>
            <person name="Aerts A."/>
            <person name="Otillar R.P."/>
            <person name="Terry A.Y."/>
            <person name="Boore J.L."/>
            <person name="Grigoriev I.V."/>
            <person name="Lindberg D.R."/>
            <person name="Seaver E.C."/>
            <person name="Weisblat D.A."/>
            <person name="Putnam N.H."/>
            <person name="Rokhsar D.S."/>
        </authorList>
    </citation>
    <scope>NUCLEOTIDE SEQUENCE</scope>
    <source>
        <strain evidence="11 13">I ESC-2004</strain>
    </source>
</reference>
<keyword evidence="8" id="KW-0472">Membrane</keyword>
<evidence type="ECO:0000256" key="6">
    <source>
        <dbReference type="ARBA" id="ARBA00023157"/>
    </source>
</evidence>
<dbReference type="CDD" id="cd02897">
    <property type="entry name" value="A2M_2"/>
    <property type="match status" value="1"/>
</dbReference>
<evidence type="ECO:0000313" key="12">
    <source>
        <dbReference type="EnsemblMetazoa" id="CapteP179392"/>
    </source>
</evidence>
<dbReference type="SUPFAM" id="SSF48239">
    <property type="entry name" value="Terpenoid cyclases/Protein prenyltransferases"/>
    <property type="match status" value="1"/>
</dbReference>
<dbReference type="OMA" id="KYMETGY"/>
<dbReference type="Gene3D" id="1.50.10.20">
    <property type="match status" value="1"/>
</dbReference>